<organism evidence="3 4">
    <name type="scientific">Desulfurella multipotens</name>
    <dbReference type="NCBI Taxonomy" id="79269"/>
    <lineage>
        <taxon>Bacteria</taxon>
        <taxon>Pseudomonadati</taxon>
        <taxon>Campylobacterota</taxon>
        <taxon>Desulfurellia</taxon>
        <taxon>Desulfurellales</taxon>
        <taxon>Desulfurellaceae</taxon>
        <taxon>Desulfurella</taxon>
    </lineage>
</organism>
<dbReference type="AlphaFoldDB" id="A0A1G6LBZ8"/>
<sequence length="244" mass="27355">MYIHEAIYETARQKALELEISDIRIGLGYTCVELNRTFCGLSYTFAKELNHASCNVLDIGEKIIGKKAIELLNGIFSYNLLDSALAIACANAILNKPQENYYDFLNLIEKEHTVVMVGYFAPIIESIKKRAKSLKIIERDPRFESLPDWASYFELKNCDIAIISATTLVNKTIDSILNFSSARYNIILGATCTMSDQVFLNTKATHLCGISVIDKDKIKTLISLAAGTRLISKYTKKECVLCRS</sequence>
<gene>
    <name evidence="3" type="ORF">SAMN05660835_00763</name>
</gene>
<evidence type="ECO:0008006" key="5">
    <source>
        <dbReference type="Google" id="ProtNLM"/>
    </source>
</evidence>
<evidence type="ECO:0000259" key="2">
    <source>
        <dbReference type="Pfam" id="PF13938"/>
    </source>
</evidence>
<dbReference type="Gene3D" id="3.40.50.11590">
    <property type="match status" value="1"/>
</dbReference>
<evidence type="ECO:0000259" key="1">
    <source>
        <dbReference type="Pfam" id="PF04016"/>
    </source>
</evidence>
<protein>
    <recommendedName>
        <fullName evidence="5">Heavy-metal chelation</fullName>
    </recommendedName>
</protein>
<reference evidence="4" key="1">
    <citation type="submission" date="2016-10" db="EMBL/GenBank/DDBJ databases">
        <authorList>
            <person name="Varghese N."/>
            <person name="Submissions S."/>
        </authorList>
    </citation>
    <scope>NUCLEOTIDE SEQUENCE [LARGE SCALE GENOMIC DNA]</scope>
    <source>
        <strain evidence="4">DSM 8415</strain>
    </source>
</reference>
<feature type="domain" description="DUF4213" evidence="2">
    <location>
        <begin position="8"/>
        <end position="93"/>
    </location>
</feature>
<dbReference type="EMBL" id="FMYU01000005">
    <property type="protein sequence ID" value="SDC40275.1"/>
    <property type="molecule type" value="Genomic_DNA"/>
</dbReference>
<evidence type="ECO:0000313" key="4">
    <source>
        <dbReference type="Proteomes" id="UP000199411"/>
    </source>
</evidence>
<dbReference type="Proteomes" id="UP000199411">
    <property type="component" value="Unassembled WGS sequence"/>
</dbReference>
<dbReference type="InterPro" id="IPR007161">
    <property type="entry name" value="DUF364"/>
</dbReference>
<dbReference type="Pfam" id="PF13938">
    <property type="entry name" value="DUF4213"/>
    <property type="match status" value="1"/>
</dbReference>
<feature type="domain" description="Putative heavy-metal chelation" evidence="1">
    <location>
        <begin position="107"/>
        <end position="239"/>
    </location>
</feature>
<evidence type="ECO:0000313" key="3">
    <source>
        <dbReference type="EMBL" id="SDC40275.1"/>
    </source>
</evidence>
<dbReference type="InterPro" id="IPR025251">
    <property type="entry name" value="DUF4213"/>
</dbReference>
<keyword evidence="4" id="KW-1185">Reference proteome</keyword>
<dbReference type="SUPFAM" id="SSF159713">
    <property type="entry name" value="Dhaf3308-like"/>
    <property type="match status" value="1"/>
</dbReference>
<dbReference type="OrthoDB" id="5387051at2"/>
<proteinExistence type="predicted"/>
<dbReference type="RefSeq" id="WP_092128269.1">
    <property type="nucleotide sequence ID" value="NZ_FMYU01000005.1"/>
</dbReference>
<name>A0A1G6LBZ8_9BACT</name>
<accession>A0A1G6LBZ8</accession>
<dbReference type="Pfam" id="PF04016">
    <property type="entry name" value="DUF364"/>
    <property type="match status" value="1"/>
</dbReference>